<dbReference type="EMBL" id="JAPDFW010000076">
    <property type="protein sequence ID" value="KAJ5073264.1"/>
    <property type="molecule type" value="Genomic_DNA"/>
</dbReference>
<protein>
    <submittedName>
        <fullName evidence="7">Lyase beta subunit</fullName>
    </submittedName>
</protein>
<dbReference type="PANTHER" id="PTHR11105:SF0">
    <property type="entry name" value="CITRAMALYL-COA LYASE, MITOCHONDRIAL"/>
    <property type="match status" value="1"/>
</dbReference>
<keyword evidence="8" id="KW-1185">Reference proteome</keyword>
<dbReference type="Proteomes" id="UP001149090">
    <property type="component" value="Unassembled WGS sequence"/>
</dbReference>
<dbReference type="InterPro" id="IPR040442">
    <property type="entry name" value="Pyrv_kinase-like_dom_sf"/>
</dbReference>
<evidence type="ECO:0000256" key="4">
    <source>
        <dbReference type="PIRSR" id="PIRSR015582-1"/>
    </source>
</evidence>
<sequence length="336" mass="37799">MIGNKLINTTFKISAKINLPIIARTLKIHEQFPDYINSLSKNLPPRTLLYVPGDSKKKLQKSTQFKCDLIAFDLEDAVIPEQRSIARKNVLEIVSKKSDIKFENPNQLIIRFNEVQKKEGKKDIEAFLRPEILSQNQFSGILLPKVENFEDIFLIEKKIKECKKKLKIYATFETAKGIVNIKEILESNGARHEMLRGLVFGAEDYSASIGCKRTPSGNELLFARSSIVLHAAAYGLESIDMVNIHFKDDSKLISESLDAVNLGFTGKSIIHPKQIQIVQNIFSPSKSEIDNAIELLRKFEANNKGVLDFHGISADVPVVKAAIRVLLRAQIDISKV</sequence>
<evidence type="ECO:0000313" key="8">
    <source>
        <dbReference type="Proteomes" id="UP001149090"/>
    </source>
</evidence>
<dbReference type="OMA" id="WTTPWTH"/>
<evidence type="ECO:0000256" key="3">
    <source>
        <dbReference type="ARBA" id="ARBA00022842"/>
    </source>
</evidence>
<dbReference type="GO" id="GO:0047777">
    <property type="term" value="F:(S)-citramalyl-CoA lyase activity"/>
    <property type="evidence" value="ECO:0007669"/>
    <property type="project" value="TreeGrafter"/>
</dbReference>
<keyword evidence="7" id="KW-0456">Lyase</keyword>
<organism evidence="7 8">
    <name type="scientific">Anaeramoeba ignava</name>
    <name type="common">Anaerobic marine amoeba</name>
    <dbReference type="NCBI Taxonomy" id="1746090"/>
    <lineage>
        <taxon>Eukaryota</taxon>
        <taxon>Metamonada</taxon>
        <taxon>Anaeramoebidae</taxon>
        <taxon>Anaeramoeba</taxon>
    </lineage>
</organism>
<feature type="domain" description="HpcH/HpaI aldolase/citrate lyase" evidence="6">
    <location>
        <begin position="46"/>
        <end position="272"/>
    </location>
</feature>
<keyword evidence="2 5" id="KW-0479">Metal-binding</keyword>
<feature type="binding site" evidence="4">
    <location>
        <position position="173"/>
    </location>
    <ligand>
        <name>substrate</name>
    </ligand>
</feature>
<dbReference type="InterPro" id="IPR015813">
    <property type="entry name" value="Pyrv/PenolPyrv_kinase-like_dom"/>
</dbReference>
<dbReference type="OrthoDB" id="1773at2759"/>
<evidence type="ECO:0000256" key="1">
    <source>
        <dbReference type="ARBA" id="ARBA00001946"/>
    </source>
</evidence>
<feature type="binding site" evidence="5">
    <location>
        <position position="173"/>
    </location>
    <ligand>
        <name>Mg(2+)</name>
        <dbReference type="ChEBI" id="CHEBI:18420"/>
    </ligand>
</feature>
<dbReference type="Gene3D" id="3.20.20.60">
    <property type="entry name" value="Phosphoenolpyruvate-binding domains"/>
    <property type="match status" value="1"/>
</dbReference>
<feature type="binding site" evidence="4">
    <location>
        <position position="111"/>
    </location>
    <ligand>
        <name>substrate</name>
    </ligand>
</feature>
<dbReference type="InterPro" id="IPR040186">
    <property type="entry name" value="Citramalyl-CoA_lyase"/>
</dbReference>
<dbReference type="InterPro" id="IPR011206">
    <property type="entry name" value="Citrate_lyase_beta/mcl1/mcl2"/>
</dbReference>
<dbReference type="GO" id="GO:0046872">
    <property type="term" value="F:metal ion binding"/>
    <property type="evidence" value="ECO:0007669"/>
    <property type="project" value="UniProtKB-KW"/>
</dbReference>
<dbReference type="Pfam" id="PF03328">
    <property type="entry name" value="HpcH_HpaI"/>
    <property type="match status" value="1"/>
</dbReference>
<accession>A0A9Q0LIX5</accession>
<dbReference type="SUPFAM" id="SSF51621">
    <property type="entry name" value="Phosphoenolpyruvate/pyruvate domain"/>
    <property type="match status" value="1"/>
</dbReference>
<keyword evidence="3 5" id="KW-0460">Magnesium</keyword>
<gene>
    <name evidence="7" type="ORF">M0811_08946</name>
</gene>
<feature type="binding site" evidence="5">
    <location>
        <position position="204"/>
    </location>
    <ligand>
        <name>Mg(2+)</name>
        <dbReference type="ChEBI" id="CHEBI:18420"/>
    </ligand>
</feature>
<dbReference type="PIRSF" id="PIRSF015582">
    <property type="entry name" value="Cit_lyase_B"/>
    <property type="match status" value="1"/>
</dbReference>
<dbReference type="GO" id="GO:0106064">
    <property type="term" value="P:regulation of cobalamin metabolic process"/>
    <property type="evidence" value="ECO:0007669"/>
    <property type="project" value="TreeGrafter"/>
</dbReference>
<comment type="caution">
    <text evidence="7">The sequence shown here is derived from an EMBL/GenBank/DDBJ whole genome shotgun (WGS) entry which is preliminary data.</text>
</comment>
<comment type="cofactor">
    <cofactor evidence="1">
        <name>Mg(2+)</name>
        <dbReference type="ChEBI" id="CHEBI:18420"/>
    </cofactor>
</comment>
<evidence type="ECO:0000259" key="6">
    <source>
        <dbReference type="Pfam" id="PF03328"/>
    </source>
</evidence>
<name>A0A9Q0LIX5_ANAIG</name>
<dbReference type="AlphaFoldDB" id="A0A9Q0LIX5"/>
<evidence type="ECO:0000313" key="7">
    <source>
        <dbReference type="EMBL" id="KAJ5073264.1"/>
    </source>
</evidence>
<dbReference type="PANTHER" id="PTHR11105">
    <property type="entry name" value="CITRATE LYASE SUBUNIT BETA-RELATED"/>
    <property type="match status" value="1"/>
</dbReference>
<dbReference type="InterPro" id="IPR005000">
    <property type="entry name" value="Aldolase/citrate-lyase_domain"/>
</dbReference>
<evidence type="ECO:0000256" key="2">
    <source>
        <dbReference type="ARBA" id="ARBA00022723"/>
    </source>
</evidence>
<evidence type="ECO:0000256" key="5">
    <source>
        <dbReference type="PIRSR" id="PIRSR015582-2"/>
    </source>
</evidence>
<reference evidence="7" key="1">
    <citation type="submission" date="2022-10" db="EMBL/GenBank/DDBJ databases">
        <title>Novel sulphate-reducing endosymbionts in the free-living metamonad Anaeramoeba.</title>
        <authorList>
            <person name="Jerlstrom-Hultqvist J."/>
            <person name="Cepicka I."/>
            <person name="Gallot-Lavallee L."/>
            <person name="Salas-Leiva D."/>
            <person name="Curtis B.A."/>
            <person name="Zahonova K."/>
            <person name="Pipaliya S."/>
            <person name="Dacks J."/>
            <person name="Roger A.J."/>
        </authorList>
    </citation>
    <scope>NUCLEOTIDE SEQUENCE</scope>
    <source>
        <strain evidence="7">BMAN</strain>
    </source>
</reference>
<proteinExistence type="predicted"/>